<dbReference type="InterPro" id="IPR000253">
    <property type="entry name" value="FHA_dom"/>
</dbReference>
<dbReference type="EMBL" id="CAFBNF010000162">
    <property type="protein sequence ID" value="CAB4950427.1"/>
    <property type="molecule type" value="Genomic_DNA"/>
</dbReference>
<accession>A0A6J7K513</accession>
<proteinExistence type="predicted"/>
<dbReference type="AlphaFoldDB" id="A0A6J7K513"/>
<gene>
    <name evidence="2" type="ORF">UFOPK3773_01375</name>
</gene>
<dbReference type="PROSITE" id="PS50006">
    <property type="entry name" value="FHA_DOMAIN"/>
    <property type="match status" value="1"/>
</dbReference>
<dbReference type="SMART" id="SM00240">
    <property type="entry name" value="FHA"/>
    <property type="match status" value="1"/>
</dbReference>
<reference evidence="2" key="1">
    <citation type="submission" date="2020-05" db="EMBL/GenBank/DDBJ databases">
        <authorList>
            <person name="Chiriac C."/>
            <person name="Salcher M."/>
            <person name="Ghai R."/>
            <person name="Kavagutti S V."/>
        </authorList>
    </citation>
    <scope>NUCLEOTIDE SEQUENCE</scope>
</reference>
<feature type="domain" description="FHA" evidence="1">
    <location>
        <begin position="90"/>
        <end position="139"/>
    </location>
</feature>
<name>A0A6J7K513_9ZZZZ</name>
<evidence type="ECO:0000259" key="1">
    <source>
        <dbReference type="PROSITE" id="PS50006"/>
    </source>
</evidence>
<protein>
    <submittedName>
        <fullName evidence="2">Unannotated protein</fullName>
    </submittedName>
</protein>
<dbReference type="Pfam" id="PF00498">
    <property type="entry name" value="FHA"/>
    <property type="match status" value="1"/>
</dbReference>
<evidence type="ECO:0000313" key="2">
    <source>
        <dbReference type="EMBL" id="CAB4950427.1"/>
    </source>
</evidence>
<sequence>MSSLNCVFCAEPLDPDDRFCPHCGTALESGQPTGVIPLVDESGPISVVAAEPLVDRDGVAADDLLAGECALIVRRGPDEGTRFLLAGDQMAAGRAAEAEIFLDDVTVSRRHADLKRSSGGWTIEDAGSLNGTYVNRVLVSRAVLLADGDEVQIGKYRFIFLVSGAE</sequence>
<dbReference type="SUPFAM" id="SSF49879">
    <property type="entry name" value="SMAD/FHA domain"/>
    <property type="match status" value="1"/>
</dbReference>
<dbReference type="InterPro" id="IPR008984">
    <property type="entry name" value="SMAD_FHA_dom_sf"/>
</dbReference>
<organism evidence="2">
    <name type="scientific">freshwater metagenome</name>
    <dbReference type="NCBI Taxonomy" id="449393"/>
    <lineage>
        <taxon>unclassified sequences</taxon>
        <taxon>metagenomes</taxon>
        <taxon>ecological metagenomes</taxon>
    </lineage>
</organism>
<dbReference type="Pfam" id="PF13248">
    <property type="entry name" value="Zn_ribbon_3"/>
    <property type="match status" value="1"/>
</dbReference>
<dbReference type="InterPro" id="IPR059113">
    <property type="entry name" value="Znf_ribbon"/>
</dbReference>
<dbReference type="Gene3D" id="2.60.200.20">
    <property type="match status" value="1"/>
</dbReference>